<organism evidence="3 4">
    <name type="scientific">Pseudochryseolinea flava</name>
    <dbReference type="NCBI Taxonomy" id="2059302"/>
    <lineage>
        <taxon>Bacteria</taxon>
        <taxon>Pseudomonadati</taxon>
        <taxon>Bacteroidota</taxon>
        <taxon>Cytophagia</taxon>
        <taxon>Cytophagales</taxon>
        <taxon>Fulvivirgaceae</taxon>
        <taxon>Pseudochryseolinea</taxon>
    </lineage>
</organism>
<dbReference type="OrthoDB" id="9814383at2"/>
<evidence type="ECO:0000259" key="2">
    <source>
        <dbReference type="Pfam" id="PF01433"/>
    </source>
</evidence>
<reference evidence="3 4" key="1">
    <citation type="submission" date="2018-06" db="EMBL/GenBank/DDBJ databases">
        <title>Chryseolinea flavus sp. nov., a member of the phylum Bacteroidetes isolated from soil.</title>
        <authorList>
            <person name="Li Y."/>
            <person name="Wang J."/>
        </authorList>
    </citation>
    <scope>NUCLEOTIDE SEQUENCE [LARGE SCALE GENOMIC DNA]</scope>
    <source>
        <strain evidence="3 4">SDU1-6</strain>
    </source>
</reference>
<sequence length="742" mass="85062">MKVFAFLSMMFLAVGAFAQNPAWKGKFEQLDQVLPTPNSYRSGSGAPGASYWQQRADYVINVEVDDNTQLLTGSETITYHNNSPETMTYLWMQLDQNLLAENNLSAQSKTGAIRDSVPAAFFQMMTGVNVSNYKGGYNIKSVKDATGKALPFTINYTMMRVELPAPLKTGEKFVFSVDWSYTEYNRQEFHQRGGYEFFTEDGNYLYTFAQWFPRMCVFDDYEGWQNKQFLGQSEFALVFGNYRVRITVPSDHIVGATGSIQNPKEVLSKEQLERYERAKKTFDKPVVIVTQDEATAKEKTKSTKKSTWEFYAENVRDFAFASSRKFIWDAQAVKVGDKTPLAMSLYPKEGNPLWEKESTKAIKNALELYSERTLVYPYPVAYSVHAANQGMEYPMICFNYGRPGKDGKYSQQTLIGLVGVVVHEVGHNFFPMIVNSDERQWTWMDEGLNTFLEKETFRVRYPELFDTHGTPKGIIPFMKGDKTQMRPIMAQGDNMRGQEFGANGYTKPSAALTVLRETVMGPELFDKAFKEYAQRWAFKHPKPADFFRTMEDASGVDLDWFWRGWFYGTENVDVAVDEVKWFKLKTEKTDLEKKNVQVKKGDLGANKSNNGTDFTNGPEEFTLLNTPEQMYGEFRGKVDDNAIRQKLEGKNLYQIKFKNVGGLISPLVIEWTFKDGSKEIERIPAEIWRINENEVTKTFVKEKEVVNIALDPNFELADVDMKNNVFPKKAAESKFDQFKKSN</sequence>
<protein>
    <submittedName>
        <fullName evidence="3">M1 family peptidase</fullName>
    </submittedName>
</protein>
<dbReference type="GO" id="GO:0008270">
    <property type="term" value="F:zinc ion binding"/>
    <property type="evidence" value="ECO:0007669"/>
    <property type="project" value="InterPro"/>
</dbReference>
<dbReference type="RefSeq" id="WP_112745434.1">
    <property type="nucleotide sequence ID" value="NZ_QMFY01000001.1"/>
</dbReference>
<feature type="domain" description="Peptidase M1 membrane alanine aminopeptidase" evidence="2">
    <location>
        <begin position="412"/>
        <end position="565"/>
    </location>
</feature>
<dbReference type="CDD" id="cd09604">
    <property type="entry name" value="M1_APN_like"/>
    <property type="match status" value="1"/>
</dbReference>
<name>A0A364YA48_9BACT</name>
<accession>A0A364YA48</accession>
<dbReference type="InterPro" id="IPR014782">
    <property type="entry name" value="Peptidase_M1_dom"/>
</dbReference>
<dbReference type="AlphaFoldDB" id="A0A364YA48"/>
<evidence type="ECO:0000313" key="4">
    <source>
        <dbReference type="Proteomes" id="UP000251889"/>
    </source>
</evidence>
<gene>
    <name evidence="3" type="ORF">DQQ10_03800</name>
</gene>
<feature type="signal peptide" evidence="1">
    <location>
        <begin position="1"/>
        <end position="18"/>
    </location>
</feature>
<comment type="caution">
    <text evidence="3">The sequence shown here is derived from an EMBL/GenBank/DDBJ whole genome shotgun (WGS) entry which is preliminary data.</text>
</comment>
<dbReference type="SUPFAM" id="SSF55486">
    <property type="entry name" value="Metalloproteases ('zincins'), catalytic domain"/>
    <property type="match status" value="1"/>
</dbReference>
<feature type="chain" id="PRO_5017025160" evidence="1">
    <location>
        <begin position="19"/>
        <end position="742"/>
    </location>
</feature>
<dbReference type="GO" id="GO:0008237">
    <property type="term" value="F:metallopeptidase activity"/>
    <property type="evidence" value="ECO:0007669"/>
    <property type="project" value="InterPro"/>
</dbReference>
<dbReference type="Pfam" id="PF01433">
    <property type="entry name" value="Peptidase_M1"/>
    <property type="match status" value="1"/>
</dbReference>
<keyword evidence="4" id="KW-1185">Reference proteome</keyword>
<dbReference type="Proteomes" id="UP000251889">
    <property type="component" value="Unassembled WGS sequence"/>
</dbReference>
<dbReference type="Gene3D" id="1.10.390.10">
    <property type="entry name" value="Neutral Protease Domain 2"/>
    <property type="match status" value="1"/>
</dbReference>
<proteinExistence type="predicted"/>
<dbReference type="InterPro" id="IPR027268">
    <property type="entry name" value="Peptidase_M4/M1_CTD_sf"/>
</dbReference>
<evidence type="ECO:0000256" key="1">
    <source>
        <dbReference type="SAM" id="SignalP"/>
    </source>
</evidence>
<dbReference type="EMBL" id="QMFY01000001">
    <property type="protein sequence ID" value="RAW03219.1"/>
    <property type="molecule type" value="Genomic_DNA"/>
</dbReference>
<keyword evidence="1" id="KW-0732">Signal</keyword>
<evidence type="ECO:0000313" key="3">
    <source>
        <dbReference type="EMBL" id="RAW03219.1"/>
    </source>
</evidence>